<dbReference type="InParanoid" id="H3AQ08"/>
<dbReference type="EMBL" id="AFYH01170217">
    <property type="status" value="NOT_ANNOTATED_CDS"/>
    <property type="molecule type" value="Genomic_DNA"/>
</dbReference>
<organism evidence="2 3">
    <name type="scientific">Latimeria chalumnae</name>
    <name type="common">Coelacanth</name>
    <dbReference type="NCBI Taxonomy" id="7897"/>
    <lineage>
        <taxon>Eukaryota</taxon>
        <taxon>Metazoa</taxon>
        <taxon>Chordata</taxon>
        <taxon>Craniata</taxon>
        <taxon>Vertebrata</taxon>
        <taxon>Euteleostomi</taxon>
        <taxon>Coelacanthiformes</taxon>
        <taxon>Coelacanthidae</taxon>
        <taxon>Latimeria</taxon>
    </lineage>
</organism>
<evidence type="ECO:0000256" key="1">
    <source>
        <dbReference type="SAM" id="MobiDB-lite"/>
    </source>
</evidence>
<dbReference type="STRING" id="7897.ENSLACP00000011729"/>
<dbReference type="PANTHER" id="PTHR36960">
    <property type="entry name" value="SI:DKEY-32E6.3"/>
    <property type="match status" value="1"/>
</dbReference>
<reference evidence="3" key="1">
    <citation type="submission" date="2011-08" db="EMBL/GenBank/DDBJ databases">
        <title>The draft genome of Latimeria chalumnae.</title>
        <authorList>
            <person name="Di Palma F."/>
            <person name="Alfoldi J."/>
            <person name="Johnson J."/>
            <person name="Berlin A."/>
            <person name="Gnerre S."/>
            <person name="Jaffe D."/>
            <person name="MacCallum I."/>
            <person name="Young S."/>
            <person name="Walker B.J."/>
            <person name="Lander E."/>
            <person name="Lindblad-Toh K."/>
        </authorList>
    </citation>
    <scope>NUCLEOTIDE SEQUENCE [LARGE SCALE GENOMIC DNA]</scope>
    <source>
        <strain evidence="3">Wild caught</strain>
    </source>
</reference>
<dbReference type="PANTHER" id="PTHR36960:SF1">
    <property type="entry name" value="SI:DKEY-32E6.3"/>
    <property type="match status" value="1"/>
</dbReference>
<dbReference type="HOGENOM" id="CLU_053078_0_0_1"/>
<gene>
    <name evidence="2" type="primary">SI:DKEY-32E6.3</name>
</gene>
<proteinExistence type="predicted"/>
<evidence type="ECO:0000313" key="2">
    <source>
        <dbReference type="Ensembl" id="ENSLACP00000011729.1"/>
    </source>
</evidence>
<dbReference type="Proteomes" id="UP000008672">
    <property type="component" value="Unassembled WGS sequence"/>
</dbReference>
<evidence type="ECO:0000313" key="3">
    <source>
        <dbReference type="Proteomes" id="UP000008672"/>
    </source>
</evidence>
<sequence length="364" mass="41305">SSDSGQHCSVEGNLSGSTDSRGQCHRSIPQAVSGVRKRKLVLHLDLNNTIVVSDTATNQGIRAALNCYLTTVTWGRINQEGDWQWLSDVPSLLPPCEGAVSYYSQFGRAVDFTDTKEGQRFKSVFTDRLKKMEWRGTADQVLSATGEDGKEYHWLLPAFFQLIQSLCSEGRDFAILFRTFGTDLPSVLRGVQYAMDGHHPQFQDLCALSLPLNLSPGQIRCNRREVVVMRETERISTHTDSQSIYCYFSSMQGIGGFQDHFDWWAHNHFTSKGGKPFWISPHDSSIQHIFIDDNIRLNDADTIVYPQVLESKNEEVCTRTVPTSELYNICLVQTDLLRAISDQNYFTECMHACEENYDKYLEVT</sequence>
<name>H3AQ08_LATCH</name>
<reference evidence="2" key="2">
    <citation type="submission" date="2025-08" db="UniProtKB">
        <authorList>
            <consortium name="Ensembl"/>
        </authorList>
    </citation>
    <scope>IDENTIFICATION</scope>
</reference>
<dbReference type="eggNOG" id="ENOG502QR8K">
    <property type="taxonomic scope" value="Eukaryota"/>
</dbReference>
<dbReference type="AlphaFoldDB" id="H3AQ08"/>
<dbReference type="GeneTree" id="ENSGT00390000003093"/>
<keyword evidence="3" id="KW-1185">Reference proteome</keyword>
<dbReference type="OMA" id="CEGAVSY"/>
<feature type="compositionally biased region" description="Polar residues" evidence="1">
    <location>
        <begin position="1"/>
        <end position="21"/>
    </location>
</feature>
<dbReference type="Ensembl" id="ENSLACT00000011819.1">
    <property type="protein sequence ID" value="ENSLACP00000011729.1"/>
    <property type="gene ID" value="ENSLACG00000010327.1"/>
</dbReference>
<accession>H3AQ08</accession>
<dbReference type="Bgee" id="ENSLACG00000010327">
    <property type="expression patterns" value="Expressed in muscle tissue and 4 other cell types or tissues"/>
</dbReference>
<protein>
    <submittedName>
        <fullName evidence="2">Si:dkey-32e6.3</fullName>
    </submittedName>
</protein>
<dbReference type="EMBL" id="AFYH01170218">
    <property type="status" value="NOT_ANNOTATED_CDS"/>
    <property type="molecule type" value="Genomic_DNA"/>
</dbReference>
<feature type="region of interest" description="Disordered" evidence="1">
    <location>
        <begin position="1"/>
        <end position="25"/>
    </location>
</feature>
<reference evidence="2" key="3">
    <citation type="submission" date="2025-09" db="UniProtKB">
        <authorList>
            <consortium name="Ensembl"/>
        </authorList>
    </citation>
    <scope>IDENTIFICATION</scope>
</reference>